<evidence type="ECO:0000313" key="2">
    <source>
        <dbReference type="EMBL" id="THG99406.1"/>
    </source>
</evidence>
<dbReference type="Proteomes" id="UP000309038">
    <property type="component" value="Unassembled WGS sequence"/>
</dbReference>
<accession>A0A4S4KMQ3</accession>
<keyword evidence="3" id="KW-1185">Reference proteome</keyword>
<organism evidence="2 3">
    <name type="scientific">Hermanssonia centrifuga</name>
    <dbReference type="NCBI Taxonomy" id="98765"/>
    <lineage>
        <taxon>Eukaryota</taxon>
        <taxon>Fungi</taxon>
        <taxon>Dikarya</taxon>
        <taxon>Basidiomycota</taxon>
        <taxon>Agaricomycotina</taxon>
        <taxon>Agaricomycetes</taxon>
        <taxon>Polyporales</taxon>
        <taxon>Meruliaceae</taxon>
        <taxon>Hermanssonia</taxon>
    </lineage>
</organism>
<name>A0A4S4KMQ3_9APHY</name>
<dbReference type="PROSITE" id="PS50144">
    <property type="entry name" value="MATH"/>
    <property type="match status" value="1"/>
</dbReference>
<comment type="caution">
    <text evidence="2">The sequence shown here is derived from an EMBL/GenBank/DDBJ whole genome shotgun (WGS) entry which is preliminary data.</text>
</comment>
<dbReference type="Gene3D" id="2.60.210.10">
    <property type="entry name" value="Apoptosis, Tumor Necrosis Factor Receptor Associated Protein 2, Chain A"/>
    <property type="match status" value="1"/>
</dbReference>
<protein>
    <recommendedName>
        <fullName evidence="1">MATH domain-containing protein</fullName>
    </recommendedName>
</protein>
<evidence type="ECO:0000259" key="1">
    <source>
        <dbReference type="PROSITE" id="PS50144"/>
    </source>
</evidence>
<feature type="domain" description="MATH" evidence="1">
    <location>
        <begin position="15"/>
        <end position="159"/>
    </location>
</feature>
<dbReference type="SUPFAM" id="SSF49599">
    <property type="entry name" value="TRAF domain-like"/>
    <property type="match status" value="1"/>
</dbReference>
<proteinExistence type="predicted"/>
<dbReference type="Pfam" id="PF22486">
    <property type="entry name" value="MATH_2"/>
    <property type="match status" value="1"/>
</dbReference>
<dbReference type="InterPro" id="IPR002083">
    <property type="entry name" value="MATH/TRAF_dom"/>
</dbReference>
<dbReference type="AlphaFoldDB" id="A0A4S4KMQ3"/>
<reference evidence="2 3" key="1">
    <citation type="submission" date="2019-02" db="EMBL/GenBank/DDBJ databases">
        <title>Genome sequencing of the rare red list fungi Phlebia centrifuga.</title>
        <authorList>
            <person name="Buettner E."/>
            <person name="Kellner H."/>
        </authorList>
    </citation>
    <scope>NUCLEOTIDE SEQUENCE [LARGE SCALE GENOMIC DNA]</scope>
    <source>
        <strain evidence="2 3">DSM 108282</strain>
    </source>
</reference>
<gene>
    <name evidence="2" type="ORF">EW026_g2935</name>
</gene>
<evidence type="ECO:0000313" key="3">
    <source>
        <dbReference type="Proteomes" id="UP000309038"/>
    </source>
</evidence>
<dbReference type="InterPro" id="IPR008974">
    <property type="entry name" value="TRAF-like"/>
</dbReference>
<dbReference type="CDD" id="cd00121">
    <property type="entry name" value="MATH"/>
    <property type="match status" value="1"/>
</dbReference>
<dbReference type="EMBL" id="SGPJ01000081">
    <property type="protein sequence ID" value="THG99406.1"/>
    <property type="molecule type" value="Genomic_DNA"/>
</dbReference>
<sequence length="191" mass="21486">MVDTEPEAEYLESTTVKFEWTLKGLSELFDSSKGEAKSKVTKSARFGGGRWQILFYANSGTVNSEGHGFVSLYLSCEPTAEEKESAVNGKWVREGVYKFSFELRNMQKTVLFNSKEAHDHSFSYKTLNWGWAQFARRDAIYYNSNTVRLQDAILIICSITSTPTVPLVLPVIARQVVPKELLDVVGGLLDE</sequence>